<feature type="region of interest" description="Disordered" evidence="1">
    <location>
        <begin position="87"/>
        <end position="160"/>
    </location>
</feature>
<proteinExistence type="predicted"/>
<sequence length="189" mass="21239">MEEKRRNKKCIHARTTENGSKSETDADPCSLRGVPALAAGRWNYGGCRRKKSGAFLYTSPSLRRIRELASEAAKLEAYTRACAARKRRKLFTEQHREGKRKEGSGKKSDSQRRTEKKIPESARRSHPGGSRVPRTLDQLYSGGGRKTPGTTLGRSSMRWPRIADDVCWPSPPLSWEDFQFSPSSAENEA</sequence>
<protein>
    <submittedName>
        <fullName evidence="2">Uncharacterized protein</fullName>
    </submittedName>
</protein>
<dbReference type="Proteomes" id="UP000821853">
    <property type="component" value="Chromosome 4"/>
</dbReference>
<evidence type="ECO:0000313" key="3">
    <source>
        <dbReference type="Proteomes" id="UP000821853"/>
    </source>
</evidence>
<comment type="caution">
    <text evidence="2">The sequence shown here is derived from an EMBL/GenBank/DDBJ whole genome shotgun (WGS) entry which is preliminary data.</text>
</comment>
<evidence type="ECO:0000256" key="1">
    <source>
        <dbReference type="SAM" id="MobiDB-lite"/>
    </source>
</evidence>
<dbReference type="EMBL" id="JABSTR010000006">
    <property type="protein sequence ID" value="KAH9373943.1"/>
    <property type="molecule type" value="Genomic_DNA"/>
</dbReference>
<feature type="compositionally biased region" description="Basic and acidic residues" evidence="1">
    <location>
        <begin position="90"/>
        <end position="123"/>
    </location>
</feature>
<feature type="compositionally biased region" description="Basic residues" evidence="1">
    <location>
        <begin position="1"/>
        <end position="12"/>
    </location>
</feature>
<dbReference type="AlphaFoldDB" id="A0A9J6GGF4"/>
<accession>A0A9J6GGF4</accession>
<organism evidence="2 3">
    <name type="scientific">Haemaphysalis longicornis</name>
    <name type="common">Bush tick</name>
    <dbReference type="NCBI Taxonomy" id="44386"/>
    <lineage>
        <taxon>Eukaryota</taxon>
        <taxon>Metazoa</taxon>
        <taxon>Ecdysozoa</taxon>
        <taxon>Arthropoda</taxon>
        <taxon>Chelicerata</taxon>
        <taxon>Arachnida</taxon>
        <taxon>Acari</taxon>
        <taxon>Parasitiformes</taxon>
        <taxon>Ixodida</taxon>
        <taxon>Ixodoidea</taxon>
        <taxon>Ixodidae</taxon>
        <taxon>Haemaphysalinae</taxon>
        <taxon>Haemaphysalis</taxon>
    </lineage>
</organism>
<name>A0A9J6GGF4_HAELO</name>
<reference evidence="2 3" key="1">
    <citation type="journal article" date="2020" name="Cell">
        <title>Large-Scale Comparative Analyses of Tick Genomes Elucidate Their Genetic Diversity and Vector Capacities.</title>
        <authorList>
            <consortium name="Tick Genome and Microbiome Consortium (TIGMIC)"/>
            <person name="Jia N."/>
            <person name="Wang J."/>
            <person name="Shi W."/>
            <person name="Du L."/>
            <person name="Sun Y."/>
            <person name="Zhan W."/>
            <person name="Jiang J.F."/>
            <person name="Wang Q."/>
            <person name="Zhang B."/>
            <person name="Ji P."/>
            <person name="Bell-Sakyi L."/>
            <person name="Cui X.M."/>
            <person name="Yuan T.T."/>
            <person name="Jiang B.G."/>
            <person name="Yang W.F."/>
            <person name="Lam T.T."/>
            <person name="Chang Q.C."/>
            <person name="Ding S.J."/>
            <person name="Wang X.J."/>
            <person name="Zhu J.G."/>
            <person name="Ruan X.D."/>
            <person name="Zhao L."/>
            <person name="Wei J.T."/>
            <person name="Ye R.Z."/>
            <person name="Que T.C."/>
            <person name="Du C.H."/>
            <person name="Zhou Y.H."/>
            <person name="Cheng J.X."/>
            <person name="Dai P.F."/>
            <person name="Guo W.B."/>
            <person name="Han X.H."/>
            <person name="Huang E.J."/>
            <person name="Li L.F."/>
            <person name="Wei W."/>
            <person name="Gao Y.C."/>
            <person name="Liu J.Z."/>
            <person name="Shao H.Z."/>
            <person name="Wang X."/>
            <person name="Wang C.C."/>
            <person name="Yang T.C."/>
            <person name="Huo Q.B."/>
            <person name="Li W."/>
            <person name="Chen H.Y."/>
            <person name="Chen S.E."/>
            <person name="Zhou L.G."/>
            <person name="Ni X.B."/>
            <person name="Tian J.H."/>
            <person name="Sheng Y."/>
            <person name="Liu T."/>
            <person name="Pan Y.S."/>
            <person name="Xia L.Y."/>
            <person name="Li J."/>
            <person name="Zhao F."/>
            <person name="Cao W.C."/>
        </authorList>
    </citation>
    <scope>NUCLEOTIDE SEQUENCE [LARGE SCALE GENOMIC DNA]</scope>
    <source>
        <strain evidence="2">HaeL-2018</strain>
    </source>
</reference>
<dbReference type="VEuPathDB" id="VectorBase:HLOH_060760"/>
<evidence type="ECO:0000313" key="2">
    <source>
        <dbReference type="EMBL" id="KAH9373943.1"/>
    </source>
</evidence>
<feature type="region of interest" description="Disordered" evidence="1">
    <location>
        <begin position="1"/>
        <end position="28"/>
    </location>
</feature>
<gene>
    <name evidence="2" type="ORF">HPB48_001119</name>
</gene>
<keyword evidence="3" id="KW-1185">Reference proteome</keyword>